<evidence type="ECO:0000313" key="2">
    <source>
        <dbReference type="Proteomes" id="UP000238949"/>
    </source>
</evidence>
<protein>
    <submittedName>
        <fullName evidence="1">Uncharacterized protein</fullName>
    </submittedName>
</protein>
<sequence length="84" mass="9365">MGQLVRKVSVAKRQDPLIDFTTLAKIGRHASRSAREKALSQGVGFTYAKGGRIMKRNPDGTEQLIRVMDDMNDFPTLQADLCQD</sequence>
<organism evidence="1 2">
    <name type="scientific">Alteromonas alba</name>
    <dbReference type="NCBI Taxonomy" id="2079529"/>
    <lineage>
        <taxon>Bacteria</taxon>
        <taxon>Pseudomonadati</taxon>
        <taxon>Pseudomonadota</taxon>
        <taxon>Gammaproteobacteria</taxon>
        <taxon>Alteromonadales</taxon>
        <taxon>Alteromonadaceae</taxon>
        <taxon>Alteromonas/Salinimonas group</taxon>
        <taxon>Alteromonas</taxon>
    </lineage>
</organism>
<dbReference type="EMBL" id="PVNP01000197">
    <property type="protein sequence ID" value="PRO71871.1"/>
    <property type="molecule type" value="Genomic_DNA"/>
</dbReference>
<dbReference type="AlphaFoldDB" id="A0A2S9V604"/>
<name>A0A2S9V604_9ALTE</name>
<keyword evidence="2" id="KW-1185">Reference proteome</keyword>
<dbReference type="Proteomes" id="UP000238949">
    <property type="component" value="Unassembled WGS sequence"/>
</dbReference>
<reference evidence="2" key="1">
    <citation type="journal article" date="2020" name="Int. J. Syst. Evol. Microbiol.">
        <title>Alteromonas alba sp. nov., a marine bacterium isolated from the seawater of the West Pacific Ocean.</title>
        <authorList>
            <person name="Sun C."/>
            <person name="Wu Y.-H."/>
            <person name="Xamxidin M."/>
            <person name="Cheng H."/>
            <person name="Xu X.-W."/>
        </authorList>
    </citation>
    <scope>NUCLEOTIDE SEQUENCE [LARGE SCALE GENOMIC DNA]</scope>
    <source>
        <strain evidence="2">190</strain>
    </source>
</reference>
<dbReference type="OrthoDB" id="7068318at2"/>
<gene>
    <name evidence="1" type="ORF">C6Y40_19735</name>
</gene>
<dbReference type="RefSeq" id="WP_105936113.1">
    <property type="nucleotide sequence ID" value="NZ_PVNP01000197.1"/>
</dbReference>
<proteinExistence type="predicted"/>
<accession>A0A2S9V604</accession>
<comment type="caution">
    <text evidence="1">The sequence shown here is derived from an EMBL/GenBank/DDBJ whole genome shotgun (WGS) entry which is preliminary data.</text>
</comment>
<evidence type="ECO:0000313" key="1">
    <source>
        <dbReference type="EMBL" id="PRO71871.1"/>
    </source>
</evidence>